<dbReference type="AlphaFoldDB" id="A0AA88P6G9"/>
<proteinExistence type="predicted"/>
<evidence type="ECO:0008006" key="4">
    <source>
        <dbReference type="Google" id="ProtNLM"/>
    </source>
</evidence>
<feature type="region of interest" description="Disordered" evidence="1">
    <location>
        <begin position="72"/>
        <end position="99"/>
    </location>
</feature>
<evidence type="ECO:0000256" key="1">
    <source>
        <dbReference type="SAM" id="MobiDB-lite"/>
    </source>
</evidence>
<gene>
    <name evidence="2" type="ORF">Q8A67_021836</name>
</gene>
<keyword evidence="3" id="KW-1185">Reference proteome</keyword>
<evidence type="ECO:0000313" key="2">
    <source>
        <dbReference type="EMBL" id="KAK2874683.1"/>
    </source>
</evidence>
<name>A0AA88P6G9_9TELE</name>
<accession>A0AA88P6G9</accession>
<sequence length="153" mass="16751">MATTDPTAGLGLEGKDMSLIMEKISDKIISAFDERFDKLEATLRAIQTTQRELIERVETFLASSFIRLPEMSDNELSSSDNEQDAPPRSTHSKAPTPAQVKFRLPSCTKMQQAISKPGPWPGFGCSSHCIASLLISTSHRGAVSRSATRNIAR</sequence>
<evidence type="ECO:0000313" key="3">
    <source>
        <dbReference type="Proteomes" id="UP001187343"/>
    </source>
</evidence>
<protein>
    <recommendedName>
        <fullName evidence="4">Heat shock factor binding protein 1</fullName>
    </recommendedName>
</protein>
<dbReference type="EMBL" id="JAUYZG010000021">
    <property type="protein sequence ID" value="KAK2874683.1"/>
    <property type="molecule type" value="Genomic_DNA"/>
</dbReference>
<organism evidence="2 3">
    <name type="scientific">Cirrhinus molitorella</name>
    <name type="common">mud carp</name>
    <dbReference type="NCBI Taxonomy" id="172907"/>
    <lineage>
        <taxon>Eukaryota</taxon>
        <taxon>Metazoa</taxon>
        <taxon>Chordata</taxon>
        <taxon>Craniata</taxon>
        <taxon>Vertebrata</taxon>
        <taxon>Euteleostomi</taxon>
        <taxon>Actinopterygii</taxon>
        <taxon>Neopterygii</taxon>
        <taxon>Teleostei</taxon>
        <taxon>Ostariophysi</taxon>
        <taxon>Cypriniformes</taxon>
        <taxon>Cyprinidae</taxon>
        <taxon>Labeoninae</taxon>
        <taxon>Labeonini</taxon>
        <taxon>Cirrhinus</taxon>
    </lineage>
</organism>
<reference evidence="2" key="1">
    <citation type="submission" date="2023-08" db="EMBL/GenBank/DDBJ databases">
        <title>Chromosome-level Genome Assembly of mud carp (Cirrhinus molitorella).</title>
        <authorList>
            <person name="Liu H."/>
        </authorList>
    </citation>
    <scope>NUCLEOTIDE SEQUENCE</scope>
    <source>
        <strain evidence="2">Prfri</strain>
        <tissue evidence="2">Muscle</tissue>
    </source>
</reference>
<dbReference type="Proteomes" id="UP001187343">
    <property type="component" value="Unassembled WGS sequence"/>
</dbReference>
<comment type="caution">
    <text evidence="2">The sequence shown here is derived from an EMBL/GenBank/DDBJ whole genome shotgun (WGS) entry which is preliminary data.</text>
</comment>